<dbReference type="Pfam" id="PF11843">
    <property type="entry name" value="DUF3363"/>
    <property type="match status" value="1"/>
</dbReference>
<dbReference type="HOGENOM" id="CLU_027492_1_0_5"/>
<protein>
    <recommendedName>
        <fullName evidence="4">DUF3363 domain-containing protein</fullName>
    </recommendedName>
</protein>
<name>F0J2Y0_ACIMA</name>
<reference evidence="2 3" key="1">
    <citation type="submission" date="2010-12" db="EMBL/GenBank/DDBJ databases">
        <title>Whole genome sequence of Acidiphilium multivorum AIU301.</title>
        <authorList>
            <person name="Narita-Yamada S."/>
            <person name="Nakamura S."/>
            <person name="Ito N."/>
            <person name="Takarada H."/>
            <person name="Katano Y."/>
            <person name="Nakazawa H."/>
            <person name="Hosoyama A."/>
            <person name="Yamada R."/>
            <person name="Fujita N."/>
        </authorList>
    </citation>
    <scope>NUCLEOTIDE SEQUENCE [LARGE SCALE GENOMIC DNA]</scope>
    <source>
        <strain evidence="3">DSM 11245 / JCM 8867 / AIU301</strain>
    </source>
</reference>
<sequence>MARPDDDPRLRPRLGRTRSRDHRRVLAATQIKRAISRAGALAQPSVATPPVGARSLADLPAKHGRGAAFARGRAASPRGWSQARPGARRVVVKARYVKMRAGSRAAAVHLRYLQRDGVTREGSPGQLYSATVDRADGRAFLDRSEGDPRQFRLIVAAEDGAEMSDLRAFTRDLMRQVERDLGTGLDWVAVDHFNTAHPHTHIVIRGVDEAGENLVVAGAYLAHGIRERASELVTIELGPESTMERQAKLVREIDQERLTRIDRALLREAGNAAGGVIDLRTAVGEPRSDVDRRQLRIGRLHALERLGLAEEIATGRWRLVPGMEETLRALGERGDIIKTMHHALTRHGAERGAEQFAIHDLREPLAAPITGRLLGRGLGGDELGDRVHLIVDGLDGRVHYVELPAAGADAANPPIGAIVALGAERGAPGAADRNIADLAHRTAGIYRPADHLATARADPGIADPEAYVEAHVRRLEALRRAGAVQRLDADHWRIPADLEQRAARHDTGRSQMPSLRVLSALDLETQIRSDGGTWLDRQLLARDPVQVAQGGFGLEVEVALERRRQHHLSHGDARRDADGGVRYRRDLLATLERRELARAGGELATSRAVPFRMAASGDTIRGTYCEAIQLASGRYALVENGQEFTLVPWRPVIERSLGREVVGLVTGGGISWQLGRDRGLGI</sequence>
<organism evidence="2 3">
    <name type="scientific">Acidiphilium multivorum (strain DSM 11245 / JCM 8867 / NBRC 100883 / AIU 301)</name>
    <dbReference type="NCBI Taxonomy" id="926570"/>
    <lineage>
        <taxon>Bacteria</taxon>
        <taxon>Pseudomonadati</taxon>
        <taxon>Pseudomonadota</taxon>
        <taxon>Alphaproteobacteria</taxon>
        <taxon>Acetobacterales</taxon>
        <taxon>Acidocellaceae</taxon>
        <taxon>Acidiphilium</taxon>
    </lineage>
</organism>
<gene>
    <name evidence="2" type="ordered locus">ACMV_04220</name>
</gene>
<keyword evidence="3" id="KW-1185">Reference proteome</keyword>
<dbReference type="InterPro" id="IPR021795">
    <property type="entry name" value="DUF3363"/>
</dbReference>
<accession>F0J2Y0</accession>
<dbReference type="KEGG" id="amv:ACMV_04220"/>
<feature type="compositionally biased region" description="Basic residues" evidence="1">
    <location>
        <begin position="11"/>
        <end position="21"/>
    </location>
</feature>
<evidence type="ECO:0000313" key="2">
    <source>
        <dbReference type="EMBL" id="BAJ79769.1"/>
    </source>
</evidence>
<dbReference type="EMBL" id="AP012035">
    <property type="protein sequence ID" value="BAJ79769.1"/>
    <property type="molecule type" value="Genomic_DNA"/>
</dbReference>
<feature type="compositionally biased region" description="Basic and acidic residues" evidence="1">
    <location>
        <begin position="1"/>
        <end position="10"/>
    </location>
</feature>
<dbReference type="OrthoDB" id="9809969at2"/>
<dbReference type="AlphaFoldDB" id="F0J2Y0"/>
<dbReference type="Proteomes" id="UP000007100">
    <property type="component" value="Chromosome"/>
</dbReference>
<evidence type="ECO:0000256" key="1">
    <source>
        <dbReference type="SAM" id="MobiDB-lite"/>
    </source>
</evidence>
<feature type="region of interest" description="Disordered" evidence="1">
    <location>
        <begin position="1"/>
        <end position="21"/>
    </location>
</feature>
<evidence type="ECO:0000313" key="3">
    <source>
        <dbReference type="Proteomes" id="UP000007100"/>
    </source>
</evidence>
<proteinExistence type="predicted"/>
<evidence type="ECO:0008006" key="4">
    <source>
        <dbReference type="Google" id="ProtNLM"/>
    </source>
</evidence>